<protein>
    <submittedName>
        <fullName evidence="1">Uncharacterized protein</fullName>
    </submittedName>
</protein>
<dbReference type="Proteomes" id="UP001320706">
    <property type="component" value="Unassembled WGS sequence"/>
</dbReference>
<organism evidence="1 2">
    <name type="scientific">Zalaria obscura</name>
    <dbReference type="NCBI Taxonomy" id="2024903"/>
    <lineage>
        <taxon>Eukaryota</taxon>
        <taxon>Fungi</taxon>
        <taxon>Dikarya</taxon>
        <taxon>Ascomycota</taxon>
        <taxon>Pezizomycotina</taxon>
        <taxon>Dothideomycetes</taxon>
        <taxon>Dothideomycetidae</taxon>
        <taxon>Dothideales</taxon>
        <taxon>Zalariaceae</taxon>
        <taxon>Zalaria</taxon>
    </lineage>
</organism>
<evidence type="ECO:0000313" key="1">
    <source>
        <dbReference type="EMBL" id="KAK8192541.1"/>
    </source>
</evidence>
<name>A0ACC3S2Z3_9PEZI</name>
<reference evidence="1" key="1">
    <citation type="submission" date="2024-02" db="EMBL/GenBank/DDBJ databases">
        <title>Metagenome Assembled Genome of Zalaria obscura JY119.</title>
        <authorList>
            <person name="Vighnesh L."/>
            <person name="Jagadeeshwari U."/>
            <person name="Venkata Ramana C."/>
            <person name="Sasikala C."/>
        </authorList>
    </citation>
    <scope>NUCLEOTIDE SEQUENCE</scope>
    <source>
        <strain evidence="1">JY119</strain>
    </source>
</reference>
<sequence length="594" mass="65739">MTCSKLRKLHLRLPSYIPTTIPWADSLSDPNTSTHTAMASLPPRCASQRQPSPAEPSTSTTTEARISNSPTARSASSEDSQTVLLNAPSSQIQPSASPGPRPSDDLKKCWICFSDESEDTPTTSAWRDPCPCALVAHEDCLLDWIADMESPTSRKRTLGKPQILCPQCKSEIQLARPRSVVVDLVRAMERVAAKAVTPGALLVAFGTVVSACSAHGVYSINAVFGHEDARRILGPVINNYGIDIAGRGLAFHRQTWRQDLLRLADPFREYLSHWRLRIGLPLITPTLVLSRTHFVDSILPVLPIVFFATQGDADTPLDFGHWPPSASLAMAVLPYLRGAYNTYYDRVWAAREKQWLKEIQPRNGQNDSGNENADGEAEIVDDALRPQGDDNIFEIRVEGDIWDQWDAGEEQQEARQPPPQLIQEQQAAQREQEEIRRDMLNDGPVPQAHPFHAPPLDQAAGGAQEQGQQQQQQQQAPPPQPAQQQPQQNNGERRFSLSTTALAETILGALVFPTIASASGNLLQALLPRSWTTQKGPQSTGLLQAKWGRSLVGGCLFVVVKDAVMLYVRWKMAQQHRKRRVLDFDRKKKTARAG</sequence>
<gene>
    <name evidence="1" type="ORF">M8818_007711</name>
</gene>
<keyword evidence="2" id="KW-1185">Reference proteome</keyword>
<proteinExistence type="predicted"/>
<accession>A0ACC3S2Z3</accession>
<dbReference type="EMBL" id="JAMKPW020000044">
    <property type="protein sequence ID" value="KAK8192541.1"/>
    <property type="molecule type" value="Genomic_DNA"/>
</dbReference>
<evidence type="ECO:0000313" key="2">
    <source>
        <dbReference type="Proteomes" id="UP001320706"/>
    </source>
</evidence>
<comment type="caution">
    <text evidence="1">The sequence shown here is derived from an EMBL/GenBank/DDBJ whole genome shotgun (WGS) entry which is preliminary data.</text>
</comment>